<feature type="compositionally biased region" description="Polar residues" evidence="1">
    <location>
        <begin position="697"/>
        <end position="706"/>
    </location>
</feature>
<reference evidence="4" key="1">
    <citation type="submission" date="2018-02" db="EMBL/GenBank/DDBJ databases">
        <authorList>
            <person name="Cohen D.B."/>
            <person name="Kent A.D."/>
        </authorList>
    </citation>
    <scope>NUCLEOTIDE SEQUENCE</scope>
</reference>
<feature type="compositionally biased region" description="Low complexity" evidence="1">
    <location>
        <begin position="259"/>
        <end position="281"/>
    </location>
</feature>
<dbReference type="Pfam" id="PF14244">
    <property type="entry name" value="Retrotran_gag_3"/>
    <property type="match status" value="1"/>
</dbReference>
<evidence type="ECO:0000259" key="3">
    <source>
        <dbReference type="Pfam" id="PF14244"/>
    </source>
</evidence>
<feature type="compositionally biased region" description="Polar residues" evidence="1">
    <location>
        <begin position="239"/>
        <end position="258"/>
    </location>
</feature>
<evidence type="ECO:0008006" key="5">
    <source>
        <dbReference type="Google" id="ProtNLM"/>
    </source>
</evidence>
<feature type="region of interest" description="Disordered" evidence="1">
    <location>
        <begin position="692"/>
        <end position="724"/>
    </location>
</feature>
<feature type="compositionally biased region" description="Low complexity" evidence="1">
    <location>
        <begin position="1"/>
        <end position="13"/>
    </location>
</feature>
<organism evidence="4">
    <name type="scientific">Fagus sylvatica</name>
    <name type="common">Beechnut</name>
    <dbReference type="NCBI Taxonomy" id="28930"/>
    <lineage>
        <taxon>Eukaryota</taxon>
        <taxon>Viridiplantae</taxon>
        <taxon>Streptophyta</taxon>
        <taxon>Embryophyta</taxon>
        <taxon>Tracheophyta</taxon>
        <taxon>Spermatophyta</taxon>
        <taxon>Magnoliopsida</taxon>
        <taxon>eudicotyledons</taxon>
        <taxon>Gunneridae</taxon>
        <taxon>Pentapetalae</taxon>
        <taxon>rosids</taxon>
        <taxon>fabids</taxon>
        <taxon>Fagales</taxon>
        <taxon>Fagaceae</taxon>
        <taxon>Fagus</taxon>
    </lineage>
</organism>
<dbReference type="InterPro" id="IPR029472">
    <property type="entry name" value="Copia-like_N"/>
</dbReference>
<evidence type="ECO:0000259" key="2">
    <source>
        <dbReference type="Pfam" id="PF07727"/>
    </source>
</evidence>
<dbReference type="PANTHER" id="PTHR47481:SF10">
    <property type="entry name" value="COPIA-LIKE POLYPROTEIN_RETROTRANSPOSON"/>
    <property type="match status" value="1"/>
</dbReference>
<feature type="domain" description="Retrotransposon Copia-like N-terminal" evidence="3">
    <location>
        <begin position="30"/>
        <end position="68"/>
    </location>
</feature>
<dbReference type="PANTHER" id="PTHR47481">
    <property type="match status" value="1"/>
</dbReference>
<feature type="compositionally biased region" description="Polar residues" evidence="1">
    <location>
        <begin position="713"/>
        <end position="724"/>
    </location>
</feature>
<feature type="region of interest" description="Disordered" evidence="1">
    <location>
        <begin position="239"/>
        <end position="281"/>
    </location>
</feature>
<dbReference type="AlphaFoldDB" id="A0A2N9F6Q3"/>
<protein>
    <recommendedName>
        <fullName evidence="5">Reverse transcriptase Ty1/copia-type domain-containing protein</fullName>
    </recommendedName>
</protein>
<dbReference type="SUPFAM" id="SSF56672">
    <property type="entry name" value="DNA/RNA polymerases"/>
    <property type="match status" value="1"/>
</dbReference>
<accession>A0A2N9F6Q3</accession>
<dbReference type="InterPro" id="IPR043502">
    <property type="entry name" value="DNA/RNA_pol_sf"/>
</dbReference>
<evidence type="ECO:0000313" key="4">
    <source>
        <dbReference type="EMBL" id="SPC82843.1"/>
    </source>
</evidence>
<feature type="region of interest" description="Disordered" evidence="1">
    <location>
        <begin position="1"/>
        <end position="20"/>
    </location>
</feature>
<dbReference type="EMBL" id="OIVN01000602">
    <property type="protein sequence ID" value="SPC82843.1"/>
    <property type="molecule type" value="Genomic_DNA"/>
</dbReference>
<dbReference type="InterPro" id="IPR013103">
    <property type="entry name" value="RVT_2"/>
</dbReference>
<sequence length="724" mass="80703">MASSSSSSSSSLSAVTQNPQTQSLPPIHHLITIKLTRDNYLLWRAQILPYLKGQHLFGYIDGSISPPPQFLIPTSDNPQPETNPSFLTWQSQDQLILSALISSLSENILAYVVKCLTSRDVWTTLERMFTAQSRARSMHIHYQLATLRKGDSSIADYYHRFINLIDTLAAIDQPVPHHEQLSFLLAGLGSEFDSLVTSVKTQFHPVPLEDIYGHLLSHELRLSHNQPSVDLSNASANFVHKGTSNQSGRGRSSLNFNSNRGRPNWNNQRGRGRGRSNFSNTSNRPVCQVCHKIGHVALQCYHRFNNSYTMDTTPQMQALLATQQQVVDPNWYPDSGATHHLTHDLANLNVRADEYSSSKQIRVGNGSGFEASSVARADPSPVAIDGLLSTLQSDFAVKNLGPLKFFLGIEVIPNAHGVILSQQRYIKDILTRTKMLEAKPITSPMASSTTLSVHDGEPFPDHTLFRSTVGALQYLSITRPDIAFIVNKLSQFMHKPTLTHWQAVKRLVRYLKDTIKFGLQIFRSSSTALQAFSDADWAGDKDDRRSIGSFCVFLGKNLISWNCRKQATVARSSTEAEYKALANAAAELKWLQSLLLELGISLPAAPLLWCDNIGATYLSSNPVFHARTKHVEIDFHFVRDMVAKKSLTVRFISSHDQLADLLTKPISSSRFAFLRTKLNVLSTTLSLRGRVKDKHQTSQVKPITANNKEDKQQPSSNISDAPQE</sequence>
<dbReference type="CDD" id="cd09272">
    <property type="entry name" value="RNase_HI_RT_Ty1"/>
    <property type="match status" value="1"/>
</dbReference>
<dbReference type="Pfam" id="PF14223">
    <property type="entry name" value="Retrotran_gag_2"/>
    <property type="match status" value="1"/>
</dbReference>
<dbReference type="Pfam" id="PF07727">
    <property type="entry name" value="RVT_2"/>
    <property type="match status" value="1"/>
</dbReference>
<evidence type="ECO:0000256" key="1">
    <source>
        <dbReference type="SAM" id="MobiDB-lite"/>
    </source>
</evidence>
<name>A0A2N9F6Q3_FAGSY</name>
<feature type="domain" description="Reverse transcriptase Ty1/copia-type" evidence="2">
    <location>
        <begin position="384"/>
        <end position="446"/>
    </location>
</feature>
<proteinExistence type="predicted"/>
<gene>
    <name evidence="4" type="ORF">FSB_LOCUS10725</name>
</gene>